<evidence type="ECO:0000256" key="2">
    <source>
        <dbReference type="ARBA" id="ARBA00022574"/>
    </source>
</evidence>
<reference evidence="11" key="1">
    <citation type="submission" date="2022-11" db="UniProtKB">
        <authorList>
            <consortium name="WormBaseParasite"/>
        </authorList>
    </citation>
    <scope>IDENTIFICATION</scope>
</reference>
<dbReference type="WBParaSite" id="jg4363">
    <property type="protein sequence ID" value="jg4363"/>
    <property type="gene ID" value="jg4363"/>
</dbReference>
<dbReference type="SMART" id="SM00320">
    <property type="entry name" value="WD40"/>
    <property type="match status" value="2"/>
</dbReference>
<keyword evidence="2 8" id="KW-0853">WD repeat</keyword>
<dbReference type="GO" id="GO:0106004">
    <property type="term" value="P:tRNA (guanine-N7)-methylation"/>
    <property type="evidence" value="ECO:0007669"/>
    <property type="project" value="UniProtKB-UniRule"/>
</dbReference>
<dbReference type="PROSITE" id="PS50082">
    <property type="entry name" value="WD_REPEATS_2"/>
    <property type="match status" value="1"/>
</dbReference>
<evidence type="ECO:0000256" key="4">
    <source>
        <dbReference type="ARBA" id="ARBA00022737"/>
    </source>
</evidence>
<dbReference type="GO" id="GO:0043527">
    <property type="term" value="C:tRNA methyltransferase complex"/>
    <property type="evidence" value="ECO:0007669"/>
    <property type="project" value="TreeGrafter"/>
</dbReference>
<feature type="repeat" description="WD" evidence="9">
    <location>
        <begin position="209"/>
        <end position="248"/>
    </location>
</feature>
<evidence type="ECO:0000256" key="3">
    <source>
        <dbReference type="ARBA" id="ARBA00022694"/>
    </source>
</evidence>
<comment type="function">
    <text evidence="6">Required for the Mettl1-dependent formation of N(7)-methylguanine at position 46 (m7G46) in tRNA. In the Mettl1-wuho methyltransferase complex, it is required to stabilize and induce conformational changes of the catalytic subunit. Required for binding of nanos mRNA and repression of translation by the mei-P26-bgcn-bam-sxl complex. May cooperate with mei-P26 and nanos to derepress the BMP signaling pathway. May cooperate with mei-P26 to suppress expression of a subset of microRNAs. May cooperate with mei-P26 to regulate bam expression levels in germline cells during gametogenesis. Required to promote mitosis to meiosis transition during gametogenesis. May regulate germline cell division in part by regulating ribosome biogenesis.</text>
</comment>
<dbReference type="Pfam" id="PF00400">
    <property type="entry name" value="WD40"/>
    <property type="match status" value="2"/>
</dbReference>
<dbReference type="GO" id="GO:0005829">
    <property type="term" value="C:cytosol"/>
    <property type="evidence" value="ECO:0007669"/>
    <property type="project" value="TreeGrafter"/>
</dbReference>
<dbReference type="SUPFAM" id="SSF50978">
    <property type="entry name" value="WD40 repeat-like"/>
    <property type="match status" value="1"/>
</dbReference>
<protein>
    <recommendedName>
        <fullName evidence="8">tRNA (guanine-N(7)-)-methyltransferase non-catalytic subunit</fullName>
    </recommendedName>
    <alternativeName>
        <fullName evidence="8">WD repeat-containing protein 4 homolog</fullName>
    </alternativeName>
</protein>
<evidence type="ECO:0000256" key="1">
    <source>
        <dbReference type="ARBA" id="ARBA00004123"/>
    </source>
</evidence>
<evidence type="ECO:0000256" key="5">
    <source>
        <dbReference type="ARBA" id="ARBA00023242"/>
    </source>
</evidence>
<dbReference type="InterPro" id="IPR028884">
    <property type="entry name" value="Trm82"/>
</dbReference>
<keyword evidence="5 8" id="KW-0539">Nucleus</keyword>
<dbReference type="GO" id="GO:0005634">
    <property type="term" value="C:nucleus"/>
    <property type="evidence" value="ECO:0007669"/>
    <property type="project" value="UniProtKB-SubCell"/>
</dbReference>
<dbReference type="Proteomes" id="UP000887574">
    <property type="component" value="Unplaced"/>
</dbReference>
<dbReference type="InterPro" id="IPR036322">
    <property type="entry name" value="WD40_repeat_dom_sf"/>
</dbReference>
<dbReference type="InterPro" id="IPR001680">
    <property type="entry name" value="WD40_rpt"/>
</dbReference>
<proteinExistence type="inferred from homology"/>
<sequence length="394" mass="44135">MATTNCYEDLMVISANMSLFIFNKPNKQQLADQLDAVSLVRKIDVSQFCLTANTKKDHKHKNEENVAGDSDAEAKAEAKSLNNQIINACFSHSGNIYALVTAFKQLVVFDVNKDWQIRGEVKVFPKAPTIVHFDKTDANILISDRAGYIRRYQVDQLSEAKESEELLGHLSMLLDFCLSPDGRFILTADRDEKLRISRYPQTFVIEQFCLGHTSFVSSVACFSNLAITSGGDGTVRFWDMNSGECAFATQTIFNSPVKKICVFPTDLAQPNLCRMAVLTEDSNCVHFLSCQVDSWSLKQSDVTVDVEDALLDITIDSGSNVVCPGKNGIYLAKTEDSEFKIIVLSETKTILEELKQCTEAAPLCSLYKKVEFGNLHQYKAIKEEKMLRKRKLVD</sequence>
<dbReference type="InterPro" id="IPR019775">
    <property type="entry name" value="WD40_repeat_CS"/>
</dbReference>
<evidence type="ECO:0000313" key="10">
    <source>
        <dbReference type="Proteomes" id="UP000887574"/>
    </source>
</evidence>
<organism evidence="10 11">
    <name type="scientific">Ditylenchus dipsaci</name>
    <dbReference type="NCBI Taxonomy" id="166011"/>
    <lineage>
        <taxon>Eukaryota</taxon>
        <taxon>Metazoa</taxon>
        <taxon>Ecdysozoa</taxon>
        <taxon>Nematoda</taxon>
        <taxon>Chromadorea</taxon>
        <taxon>Rhabditida</taxon>
        <taxon>Tylenchina</taxon>
        <taxon>Tylenchomorpha</taxon>
        <taxon>Sphaerularioidea</taxon>
        <taxon>Anguinidae</taxon>
        <taxon>Anguininae</taxon>
        <taxon>Ditylenchus</taxon>
    </lineage>
</organism>
<dbReference type="AlphaFoldDB" id="A0A915EBD1"/>
<evidence type="ECO:0000256" key="6">
    <source>
        <dbReference type="ARBA" id="ARBA00093337"/>
    </source>
</evidence>
<accession>A0A915EBD1</accession>
<evidence type="ECO:0000256" key="8">
    <source>
        <dbReference type="HAMAP-Rule" id="MF_03056"/>
    </source>
</evidence>
<comment type="function">
    <text evidence="8">Required for the formation of N(7)-methylguanine at position 46 (m7G46) in tRNA. In the complex, it is required to stabilize and induce conformational changes of the catalytic subunit.</text>
</comment>
<keyword evidence="3 8" id="KW-0819">tRNA processing</keyword>
<evidence type="ECO:0000313" key="11">
    <source>
        <dbReference type="WBParaSite" id="jg4363"/>
    </source>
</evidence>
<evidence type="ECO:0000256" key="9">
    <source>
        <dbReference type="PROSITE-ProRule" id="PRU00221"/>
    </source>
</evidence>
<evidence type="ECO:0000256" key="7">
    <source>
        <dbReference type="ARBA" id="ARBA00093542"/>
    </source>
</evidence>
<dbReference type="HAMAP" id="MF_03056">
    <property type="entry name" value="TRM82"/>
    <property type="match status" value="1"/>
</dbReference>
<comment type="similarity">
    <text evidence="8">Belongs to the WD repeat TRM82 family.</text>
</comment>
<comment type="subcellular location">
    <subcellularLocation>
        <location evidence="1 8">Nucleus</location>
    </subcellularLocation>
</comment>
<dbReference type="PANTHER" id="PTHR16288">
    <property type="entry name" value="WD40 REPEAT PROTEIN 4"/>
    <property type="match status" value="1"/>
</dbReference>
<name>A0A915EBD1_9BILA</name>
<comment type="pathway">
    <text evidence="8">tRNA modification; N(7)-methylguanine-tRNA biosynthesis.</text>
</comment>
<dbReference type="Gene3D" id="2.130.10.10">
    <property type="entry name" value="YVTN repeat-like/Quinoprotein amine dehydrogenase"/>
    <property type="match status" value="1"/>
</dbReference>
<dbReference type="PROSITE" id="PS50294">
    <property type="entry name" value="WD_REPEATS_REGION"/>
    <property type="match status" value="1"/>
</dbReference>
<comment type="subunit">
    <text evidence="7">Forms a heterodimer with the catalytic subunit Mettl1. Interacts with mei-P26 and weakly interacts with bgcn; required for the function or formation of the mei-P26-bgcn-bam-sxl complex. Interacts with nanos; may be involved in mei-P26-dependent derepression of the BMP signaling pathway. Interacts with Myc; the interaction may be mediated by mei-P26 and may be involved in the regulation of ribosome biogenesis.</text>
</comment>
<keyword evidence="10" id="KW-1185">Reference proteome</keyword>
<dbReference type="InterPro" id="IPR015943">
    <property type="entry name" value="WD40/YVTN_repeat-like_dom_sf"/>
</dbReference>
<dbReference type="PROSITE" id="PS00678">
    <property type="entry name" value="WD_REPEATS_1"/>
    <property type="match status" value="1"/>
</dbReference>
<dbReference type="PANTHER" id="PTHR16288:SF0">
    <property type="entry name" value="TRNA (GUANINE-N(7)-)-METHYLTRANSFERASE NON-CATALYTIC SUBUNIT WDR4"/>
    <property type="match status" value="1"/>
</dbReference>
<keyword evidence="4 8" id="KW-0677">Repeat</keyword>